<keyword evidence="7" id="KW-1185">Reference proteome</keyword>
<dbReference type="InterPro" id="IPR001128">
    <property type="entry name" value="Cyt_P450"/>
</dbReference>
<dbReference type="Pfam" id="PF00067">
    <property type="entry name" value="p450"/>
    <property type="match status" value="1"/>
</dbReference>
<evidence type="ECO:0000313" key="6">
    <source>
        <dbReference type="EMBL" id="TID18774.1"/>
    </source>
</evidence>
<proteinExistence type="inferred from homology"/>
<evidence type="ECO:0000256" key="3">
    <source>
        <dbReference type="ARBA" id="ARBA00022617"/>
    </source>
</evidence>
<evidence type="ECO:0000313" key="7">
    <source>
        <dbReference type="Proteomes" id="UP000298493"/>
    </source>
</evidence>
<dbReference type="Proteomes" id="UP000298493">
    <property type="component" value="Unassembled WGS sequence"/>
</dbReference>
<name>A0A4Z1NUX9_9PEZI</name>
<comment type="similarity">
    <text evidence="2">Belongs to the cytochrome P450 family.</text>
</comment>
<dbReference type="Gene3D" id="1.10.630.10">
    <property type="entry name" value="Cytochrome P450"/>
    <property type="match status" value="1"/>
</dbReference>
<comment type="cofactor">
    <cofactor evidence="1">
        <name>heme</name>
        <dbReference type="ChEBI" id="CHEBI:30413"/>
    </cofactor>
</comment>
<sequence length="80" mass="8873">MGYLNACLKEGLRFYPPVAAGQPRITPEPGATVCGQYVPAQTVVSVAHYSAYHSPTNFHLPDEFHPERWLSEPPTEFAND</sequence>
<dbReference type="InterPro" id="IPR036396">
    <property type="entry name" value="Cyt_P450_sf"/>
</dbReference>
<dbReference type="EMBL" id="SNSC02000013">
    <property type="protein sequence ID" value="TID18774.1"/>
    <property type="molecule type" value="Genomic_DNA"/>
</dbReference>
<evidence type="ECO:0000256" key="4">
    <source>
        <dbReference type="ARBA" id="ARBA00022723"/>
    </source>
</evidence>
<comment type="caution">
    <text evidence="6">The sequence shown here is derived from an EMBL/GenBank/DDBJ whole genome shotgun (WGS) entry which is preliminary data.</text>
</comment>
<evidence type="ECO:0000256" key="1">
    <source>
        <dbReference type="ARBA" id="ARBA00001971"/>
    </source>
</evidence>
<evidence type="ECO:0000256" key="2">
    <source>
        <dbReference type="ARBA" id="ARBA00010617"/>
    </source>
</evidence>
<dbReference type="STRING" id="86259.A0A4Z1NUX9"/>
<keyword evidence="5" id="KW-0408">Iron</keyword>
<dbReference type="InterPro" id="IPR050121">
    <property type="entry name" value="Cytochrome_P450_monoxygenase"/>
</dbReference>
<accession>A0A4Z1NUX9</accession>
<protein>
    <submittedName>
        <fullName evidence="6">Cytochrome P450</fullName>
    </submittedName>
</protein>
<dbReference type="SUPFAM" id="SSF48264">
    <property type="entry name" value="Cytochrome P450"/>
    <property type="match status" value="1"/>
</dbReference>
<dbReference type="PANTHER" id="PTHR24305:SF210">
    <property type="entry name" value="CYTOCHROME P450 MONOOXYGENASE ASQL-RELATED"/>
    <property type="match status" value="1"/>
</dbReference>
<keyword evidence="3" id="KW-0349">Heme</keyword>
<dbReference type="GO" id="GO:0005506">
    <property type="term" value="F:iron ion binding"/>
    <property type="evidence" value="ECO:0007669"/>
    <property type="project" value="InterPro"/>
</dbReference>
<keyword evidence="4" id="KW-0479">Metal-binding</keyword>
<dbReference type="GO" id="GO:0016705">
    <property type="term" value="F:oxidoreductase activity, acting on paired donors, with incorporation or reduction of molecular oxygen"/>
    <property type="evidence" value="ECO:0007669"/>
    <property type="project" value="InterPro"/>
</dbReference>
<evidence type="ECO:0000256" key="5">
    <source>
        <dbReference type="ARBA" id="ARBA00023004"/>
    </source>
</evidence>
<dbReference type="PANTHER" id="PTHR24305">
    <property type="entry name" value="CYTOCHROME P450"/>
    <property type="match status" value="1"/>
</dbReference>
<organism evidence="6 7">
    <name type="scientific">Venturia nashicola</name>
    <dbReference type="NCBI Taxonomy" id="86259"/>
    <lineage>
        <taxon>Eukaryota</taxon>
        <taxon>Fungi</taxon>
        <taxon>Dikarya</taxon>
        <taxon>Ascomycota</taxon>
        <taxon>Pezizomycotina</taxon>
        <taxon>Dothideomycetes</taxon>
        <taxon>Pleosporomycetidae</taxon>
        <taxon>Venturiales</taxon>
        <taxon>Venturiaceae</taxon>
        <taxon>Venturia</taxon>
    </lineage>
</organism>
<dbReference type="GO" id="GO:0020037">
    <property type="term" value="F:heme binding"/>
    <property type="evidence" value="ECO:0007669"/>
    <property type="project" value="InterPro"/>
</dbReference>
<gene>
    <name evidence="6" type="ORF">E6O75_ATG05895</name>
</gene>
<dbReference type="AlphaFoldDB" id="A0A4Z1NUX9"/>
<reference evidence="6 7" key="1">
    <citation type="submission" date="2019-04" db="EMBL/GenBank/DDBJ databases">
        <title>High contiguity whole genome sequence and gene annotation resource for two Venturia nashicola isolates.</title>
        <authorList>
            <person name="Prokchorchik M."/>
            <person name="Won K."/>
            <person name="Lee Y."/>
            <person name="Choi E.D."/>
            <person name="Segonzac C."/>
            <person name="Sohn K.H."/>
        </authorList>
    </citation>
    <scope>NUCLEOTIDE SEQUENCE [LARGE SCALE GENOMIC DNA]</scope>
    <source>
        <strain evidence="6 7">PRI2</strain>
    </source>
</reference>
<dbReference type="GO" id="GO:0004497">
    <property type="term" value="F:monooxygenase activity"/>
    <property type="evidence" value="ECO:0007669"/>
    <property type="project" value="InterPro"/>
</dbReference>